<comment type="caution">
    <text evidence="8">The sequence shown here is derived from an EMBL/GenBank/DDBJ whole genome shotgun (WGS) entry which is preliminary data.</text>
</comment>
<sequence length="236" mass="26461">MEELRIRHRKLLYGLSILGIILAFFLIYIIFKDNEQQYLKFLNPSHDKDLLMDTFRGHGLKDMFLLVLLTAVTSAVPALSSSVICIFNGVCFGPVVGLIMNIIGNTLGNLVVTGFFIRFETERDNKATSAKPNRILEKLAHFKNKMLALILGYMIPIVPSFLVNYMGVHLKLGFKKQLLCIVIGVLPTSFLYAFGGDAIFNGNDLRMIVSAVCIIVLVVGGVTFYRRKKRDHSVTD</sequence>
<accession>A0A0R1U1P2</accession>
<dbReference type="RefSeq" id="WP_056957263.1">
    <property type="nucleotide sequence ID" value="NZ_AZFT01000043.1"/>
</dbReference>
<evidence type="ECO:0000259" key="7">
    <source>
        <dbReference type="Pfam" id="PF09335"/>
    </source>
</evidence>
<keyword evidence="2 6" id="KW-1003">Cell membrane</keyword>
<evidence type="ECO:0000256" key="6">
    <source>
        <dbReference type="RuleBase" id="RU366058"/>
    </source>
</evidence>
<feature type="domain" description="VTT" evidence="7">
    <location>
        <begin position="81"/>
        <end position="197"/>
    </location>
</feature>
<dbReference type="PATRIC" id="fig|1423724.4.peg.163"/>
<evidence type="ECO:0000256" key="5">
    <source>
        <dbReference type="ARBA" id="ARBA00023136"/>
    </source>
</evidence>
<feature type="transmembrane region" description="Helical" evidence="6">
    <location>
        <begin position="178"/>
        <end position="195"/>
    </location>
</feature>
<dbReference type="PANTHER" id="PTHR12677">
    <property type="entry name" value="GOLGI APPARATUS MEMBRANE PROTEIN TVP38-RELATED"/>
    <property type="match status" value="1"/>
</dbReference>
<dbReference type="InterPro" id="IPR015414">
    <property type="entry name" value="TMEM64"/>
</dbReference>
<feature type="transmembrane region" description="Helical" evidence="6">
    <location>
        <begin position="95"/>
        <end position="117"/>
    </location>
</feature>
<name>A0A0R1U1P2_9LACO</name>
<dbReference type="InterPro" id="IPR032816">
    <property type="entry name" value="VTT_dom"/>
</dbReference>
<comment type="subcellular location">
    <subcellularLocation>
        <location evidence="1 6">Cell membrane</location>
        <topology evidence="1 6">Multi-pass membrane protein</topology>
    </subcellularLocation>
</comment>
<organism evidence="8 9">
    <name type="scientific">Ligilactobacillus apodemi DSM 16634 = JCM 16172</name>
    <dbReference type="NCBI Taxonomy" id="1423724"/>
    <lineage>
        <taxon>Bacteria</taxon>
        <taxon>Bacillati</taxon>
        <taxon>Bacillota</taxon>
        <taxon>Bacilli</taxon>
        <taxon>Lactobacillales</taxon>
        <taxon>Lactobacillaceae</taxon>
        <taxon>Ligilactobacillus</taxon>
    </lineage>
</organism>
<gene>
    <name evidence="8" type="ORF">FC32_GL000155</name>
</gene>
<keyword evidence="4 6" id="KW-1133">Transmembrane helix</keyword>
<feature type="transmembrane region" description="Helical" evidence="6">
    <location>
        <begin position="207"/>
        <end position="225"/>
    </location>
</feature>
<keyword evidence="3 6" id="KW-0812">Transmembrane</keyword>
<dbReference type="EMBL" id="AZFT01000043">
    <property type="protein sequence ID" value="KRL85112.1"/>
    <property type="molecule type" value="Genomic_DNA"/>
</dbReference>
<evidence type="ECO:0000313" key="9">
    <source>
        <dbReference type="Proteomes" id="UP000051324"/>
    </source>
</evidence>
<protein>
    <recommendedName>
        <fullName evidence="6">TVP38/TMEM64 family membrane protein</fullName>
    </recommendedName>
</protein>
<evidence type="ECO:0000256" key="3">
    <source>
        <dbReference type="ARBA" id="ARBA00022692"/>
    </source>
</evidence>
<keyword evidence="5 6" id="KW-0472">Membrane</keyword>
<dbReference type="STRING" id="1423724.FC32_GL000155"/>
<proteinExistence type="inferred from homology"/>
<dbReference type="PANTHER" id="PTHR12677:SF49">
    <property type="entry name" value="TVP38_TMEM64 FAMILY MEMBRANE PROTEIN"/>
    <property type="match status" value="1"/>
</dbReference>
<dbReference type="GO" id="GO:0005886">
    <property type="term" value="C:plasma membrane"/>
    <property type="evidence" value="ECO:0007669"/>
    <property type="project" value="UniProtKB-SubCell"/>
</dbReference>
<keyword evidence="9" id="KW-1185">Reference proteome</keyword>
<feature type="transmembrane region" description="Helical" evidence="6">
    <location>
        <begin position="63"/>
        <end position="88"/>
    </location>
</feature>
<dbReference type="Proteomes" id="UP000051324">
    <property type="component" value="Unassembled WGS sequence"/>
</dbReference>
<reference evidence="8 9" key="1">
    <citation type="journal article" date="2015" name="Genome Announc.">
        <title>Expanding the biotechnology potential of lactobacilli through comparative genomics of 213 strains and associated genera.</title>
        <authorList>
            <person name="Sun Z."/>
            <person name="Harris H.M."/>
            <person name="McCann A."/>
            <person name="Guo C."/>
            <person name="Argimon S."/>
            <person name="Zhang W."/>
            <person name="Yang X."/>
            <person name="Jeffery I.B."/>
            <person name="Cooney J.C."/>
            <person name="Kagawa T.F."/>
            <person name="Liu W."/>
            <person name="Song Y."/>
            <person name="Salvetti E."/>
            <person name="Wrobel A."/>
            <person name="Rasinkangas P."/>
            <person name="Parkhill J."/>
            <person name="Rea M.C."/>
            <person name="O'Sullivan O."/>
            <person name="Ritari J."/>
            <person name="Douillard F.P."/>
            <person name="Paul Ross R."/>
            <person name="Yang R."/>
            <person name="Briner A.E."/>
            <person name="Felis G.E."/>
            <person name="de Vos W.M."/>
            <person name="Barrangou R."/>
            <person name="Klaenhammer T.R."/>
            <person name="Caufield P.W."/>
            <person name="Cui Y."/>
            <person name="Zhang H."/>
            <person name="O'Toole P.W."/>
        </authorList>
    </citation>
    <scope>NUCLEOTIDE SEQUENCE [LARGE SCALE GENOMIC DNA]</scope>
    <source>
        <strain evidence="8 9">DSM 16634</strain>
    </source>
</reference>
<evidence type="ECO:0000256" key="2">
    <source>
        <dbReference type="ARBA" id="ARBA00022475"/>
    </source>
</evidence>
<dbReference type="Pfam" id="PF09335">
    <property type="entry name" value="VTT_dom"/>
    <property type="match status" value="1"/>
</dbReference>
<evidence type="ECO:0000256" key="4">
    <source>
        <dbReference type="ARBA" id="ARBA00022989"/>
    </source>
</evidence>
<feature type="transmembrane region" description="Helical" evidence="6">
    <location>
        <begin position="146"/>
        <end position="166"/>
    </location>
</feature>
<evidence type="ECO:0000256" key="1">
    <source>
        <dbReference type="ARBA" id="ARBA00004651"/>
    </source>
</evidence>
<feature type="transmembrane region" description="Helical" evidence="6">
    <location>
        <begin position="12"/>
        <end position="31"/>
    </location>
</feature>
<evidence type="ECO:0000313" key="8">
    <source>
        <dbReference type="EMBL" id="KRL85112.1"/>
    </source>
</evidence>
<dbReference type="AlphaFoldDB" id="A0A0R1U1P2"/>
<comment type="similarity">
    <text evidence="6">Belongs to the TVP38/TMEM64 family.</text>
</comment>
<dbReference type="eggNOG" id="COG0398">
    <property type="taxonomic scope" value="Bacteria"/>
</dbReference>